<reference evidence="1" key="1">
    <citation type="submission" date="2018-01" db="EMBL/GenBank/DDBJ databases">
        <authorList>
            <person name="Mao J.F."/>
        </authorList>
    </citation>
    <scope>NUCLEOTIDE SEQUENCE</scope>
    <source>
        <strain evidence="1">Huo1</strain>
        <tissue evidence="1">Leaf</tissue>
    </source>
</reference>
<dbReference type="PRINTS" id="PR01438">
    <property type="entry name" value="UNVRSLSTRESS"/>
</dbReference>
<dbReference type="Gene3D" id="3.40.50.620">
    <property type="entry name" value="HUPs"/>
    <property type="match status" value="1"/>
</dbReference>
<dbReference type="InterPro" id="IPR014729">
    <property type="entry name" value="Rossmann-like_a/b/a_fold"/>
</dbReference>
<reference evidence="1" key="2">
    <citation type="submission" date="2020-08" db="EMBL/GenBank/DDBJ databases">
        <title>Plant Genome Project.</title>
        <authorList>
            <person name="Zhang R.-G."/>
        </authorList>
    </citation>
    <scope>NUCLEOTIDE SEQUENCE</scope>
    <source>
        <strain evidence="1">Huo1</strain>
        <tissue evidence="1">Leaf</tissue>
    </source>
</reference>
<dbReference type="PANTHER" id="PTHR31170">
    <property type="entry name" value="BNAC04G53230D PROTEIN"/>
    <property type="match status" value="1"/>
</dbReference>
<dbReference type="AlphaFoldDB" id="A0A8X8YE36"/>
<dbReference type="Proteomes" id="UP000298416">
    <property type="component" value="Unassembled WGS sequence"/>
</dbReference>
<protein>
    <recommendedName>
        <fullName evidence="3">UspA domain-containing protein</fullName>
    </recommendedName>
</protein>
<keyword evidence="2" id="KW-1185">Reference proteome</keyword>
<dbReference type="InterPro" id="IPR006015">
    <property type="entry name" value="Universal_stress_UspA"/>
</dbReference>
<dbReference type="InterPro" id="IPR004158">
    <property type="entry name" value="DUF247_pln"/>
</dbReference>
<evidence type="ECO:0008006" key="3">
    <source>
        <dbReference type="Google" id="ProtNLM"/>
    </source>
</evidence>
<dbReference type="FunFam" id="3.40.50.620:FF:000206">
    <property type="entry name" value="Universal stress protein family protein"/>
    <property type="match status" value="1"/>
</dbReference>
<dbReference type="CDD" id="cd23659">
    <property type="entry name" value="USP_At3g01520-like"/>
    <property type="match status" value="1"/>
</dbReference>
<evidence type="ECO:0000313" key="1">
    <source>
        <dbReference type="EMBL" id="KAG6428300.1"/>
    </source>
</evidence>
<dbReference type="SUPFAM" id="SSF52402">
    <property type="entry name" value="Adenine nucleotide alpha hydrolases-like"/>
    <property type="match status" value="1"/>
</dbReference>
<dbReference type="Pfam" id="PF03140">
    <property type="entry name" value="DUF247"/>
    <property type="match status" value="1"/>
</dbReference>
<dbReference type="PANTHER" id="PTHR31170:SF17">
    <property type="match status" value="1"/>
</dbReference>
<organism evidence="1">
    <name type="scientific">Salvia splendens</name>
    <name type="common">Scarlet sage</name>
    <dbReference type="NCBI Taxonomy" id="180675"/>
    <lineage>
        <taxon>Eukaryota</taxon>
        <taxon>Viridiplantae</taxon>
        <taxon>Streptophyta</taxon>
        <taxon>Embryophyta</taxon>
        <taxon>Tracheophyta</taxon>
        <taxon>Spermatophyta</taxon>
        <taxon>Magnoliopsida</taxon>
        <taxon>eudicotyledons</taxon>
        <taxon>Gunneridae</taxon>
        <taxon>Pentapetalae</taxon>
        <taxon>asterids</taxon>
        <taxon>lamiids</taxon>
        <taxon>Lamiales</taxon>
        <taxon>Lamiaceae</taxon>
        <taxon>Nepetoideae</taxon>
        <taxon>Mentheae</taxon>
        <taxon>Salviinae</taxon>
        <taxon>Salvia</taxon>
        <taxon>Salvia subgen. Calosphace</taxon>
        <taxon>core Calosphace</taxon>
    </lineage>
</organism>
<dbReference type="EMBL" id="PNBA02000004">
    <property type="protein sequence ID" value="KAG6428300.1"/>
    <property type="molecule type" value="Genomic_DNA"/>
</dbReference>
<name>A0A8X8YE36_SALSN</name>
<comment type="caution">
    <text evidence="1">The sequence shown here is derived from an EMBL/GenBank/DDBJ whole genome shotgun (WGS) entry which is preliminary data.</text>
</comment>
<evidence type="ECO:0000313" key="2">
    <source>
        <dbReference type="Proteomes" id="UP000298416"/>
    </source>
</evidence>
<gene>
    <name evidence="1" type="ORF">SASPL_112551</name>
</gene>
<sequence>MEIEGESPKHVTLDIMHEDALLSSIKEKMEHNSLSNCVCKVPEELYKGNEEKYFPTTLSIGPLHHNTTNHTLKPMEDQKWRYLNTLIARAPNSEATLDTCIKSLRQVEQKARKFYGQPIPMGRDRLVELLLLDACFIIELFLNYAFKSLRRRDDPCFTSSDSLSHLRCDLILYENQIPFFILDQIFHLVPIPKHCHHSLIDLALFFFKKLIPENNEKKIIAPQTHHLLDLIRQDYLPTHSTHAVTIPNIGHTYIPQASRLVSLGIRVERATTESTANVSFFNGKLSIPPLEIHSYTEILFRNLIAMEHCSSGCSKHVTSYVVLLEGLIRSERDVRVVQEREILIDGHEREREIVFLLQRLHVDVTRDEFYYRGLCEEISKHQTRRRDVCWVRMSEVYHRNFSPCSRKALKWAVDNLARKGDHLIMVVVRPDCHYESGEMQLWETTGSPLIPLSDFSNSTIMKKYGINPDAESLDIVTGASKQKEIVVLLKIYWGDAREKLCVSVDNIPLDSLVVGNRGLGKIQRVLMGSVSNYAVNNAPCPVTVVKSND</sequence>
<proteinExistence type="predicted"/>
<accession>A0A8X8YE36</accession>